<dbReference type="EMBL" id="CP054491">
    <property type="protein sequence ID" value="QKQ27165.1"/>
    <property type="molecule type" value="Genomic_DNA"/>
</dbReference>
<keyword evidence="1" id="KW-1133">Transmembrane helix</keyword>
<feature type="transmembrane region" description="Helical" evidence="1">
    <location>
        <begin position="12"/>
        <end position="36"/>
    </location>
</feature>
<gene>
    <name evidence="2" type="ORF">HUE57_13350</name>
</gene>
<protein>
    <submittedName>
        <fullName evidence="2">Uncharacterized protein</fullName>
    </submittedName>
</protein>
<keyword evidence="3" id="KW-1185">Reference proteome</keyword>
<accession>A0A6N0HXR9</accession>
<organism evidence="2 3">
    <name type="scientific">Candidatus Reidiella endopervernicosa</name>
    <dbReference type="NCBI Taxonomy" id="2738883"/>
    <lineage>
        <taxon>Bacteria</taxon>
        <taxon>Pseudomonadati</taxon>
        <taxon>Pseudomonadota</taxon>
        <taxon>Gammaproteobacteria</taxon>
        <taxon>Candidatus Reidiella</taxon>
    </lineage>
</organism>
<evidence type="ECO:0000256" key="1">
    <source>
        <dbReference type="SAM" id="Phobius"/>
    </source>
</evidence>
<keyword evidence="1" id="KW-0472">Membrane</keyword>
<dbReference type="Proteomes" id="UP000509658">
    <property type="component" value="Chromosome"/>
</dbReference>
<name>A0A6N0HXR9_9GAMM</name>
<reference evidence="2 3" key="1">
    <citation type="submission" date="2020-05" db="EMBL/GenBank/DDBJ databases">
        <title>Horizontal transmission and recombination maintain forever young bacterial symbiont genomes.</title>
        <authorList>
            <person name="Russell S.L."/>
            <person name="Pepper-Tunick E."/>
            <person name="Svedberg J."/>
            <person name="Byrne A."/>
            <person name="Ruelas Castillo J."/>
            <person name="Vollmers C."/>
            <person name="Beinart R.A."/>
            <person name="Corbett-Detig R."/>
        </authorList>
    </citation>
    <scope>NUCLEOTIDE SEQUENCE [LARGE SCALE GENOMIC DNA]</scope>
    <source>
        <strain evidence="2">Santa_Monica_outfall</strain>
    </source>
</reference>
<feature type="transmembrane region" description="Helical" evidence="1">
    <location>
        <begin position="156"/>
        <end position="177"/>
    </location>
</feature>
<proteinExistence type="predicted"/>
<dbReference type="KEGG" id="rev:HUE57_13350"/>
<evidence type="ECO:0000313" key="2">
    <source>
        <dbReference type="EMBL" id="QKQ27165.1"/>
    </source>
</evidence>
<dbReference type="RefSeq" id="WP_174673344.1">
    <property type="nucleotide sequence ID" value="NZ_CP054491.1"/>
</dbReference>
<dbReference type="AlphaFoldDB" id="A0A6N0HXR9"/>
<feature type="transmembrane region" description="Helical" evidence="1">
    <location>
        <begin position="71"/>
        <end position="95"/>
    </location>
</feature>
<keyword evidence="1" id="KW-0812">Transmembrane</keyword>
<feature type="transmembrane region" description="Helical" evidence="1">
    <location>
        <begin position="123"/>
        <end position="144"/>
    </location>
</feature>
<evidence type="ECO:0000313" key="3">
    <source>
        <dbReference type="Proteomes" id="UP000509658"/>
    </source>
</evidence>
<sequence>MNEKRPIHQFVGWLSGHPALLGAIVLLLTSSVGYVYERAFFNQFDINIFRFSSFYDFMYQWWRQWAVVSTFLKAILMIVSMIAGYMVAVVAVVVVDRCESVWAEKNELRSGERVLFGLERRRFRVIAMVALVVVLIVAVSFLVVRAFNGLTIGENVVLSAVMVFAYGVVVFLAAWLGQHLIFEQGERTPWRWTGLVLSSGRYRIPV</sequence>